<reference evidence="5" key="3">
    <citation type="submission" date="2022-09" db="EMBL/GenBank/DDBJ databases">
        <title>Complete genome sequence of Vulcanisaeta souniana.</title>
        <authorList>
            <person name="Kato S."/>
            <person name="Itoh T."/>
            <person name="Ohkuma M."/>
        </authorList>
    </citation>
    <scope>NUCLEOTIDE SEQUENCE [LARGE SCALE GENOMIC DNA]</scope>
    <source>
        <strain evidence="5">JCM 11219</strain>
    </source>
</reference>
<dbReference type="GeneID" id="76207340"/>
<keyword evidence="5" id="KW-1185">Reference proteome</keyword>
<evidence type="ECO:0000259" key="1">
    <source>
        <dbReference type="Pfam" id="PF00535"/>
    </source>
</evidence>
<reference evidence="3" key="2">
    <citation type="submission" date="2020-09" db="EMBL/GenBank/DDBJ databases">
        <authorList>
            <person name="Sun Q."/>
            <person name="Ohkuma M."/>
        </authorList>
    </citation>
    <scope>NUCLEOTIDE SEQUENCE</scope>
    <source>
        <strain evidence="3">JCM 11219</strain>
    </source>
</reference>
<dbReference type="Gene3D" id="3.90.550.10">
    <property type="entry name" value="Spore Coat Polysaccharide Biosynthesis Protein SpsA, Chain A"/>
    <property type="match status" value="1"/>
</dbReference>
<dbReference type="PANTHER" id="PTHR43630">
    <property type="entry name" value="POLY-BETA-1,6-N-ACETYL-D-GLUCOSAMINE SYNTHASE"/>
    <property type="match status" value="1"/>
</dbReference>
<accession>A0A830EH43</accession>
<dbReference type="PANTHER" id="PTHR43630:SF2">
    <property type="entry name" value="GLYCOSYLTRANSFERASE"/>
    <property type="match status" value="1"/>
</dbReference>
<dbReference type="Proteomes" id="UP001060771">
    <property type="component" value="Chromosome"/>
</dbReference>
<reference evidence="3" key="1">
    <citation type="journal article" date="2014" name="Int. J. Syst. Evol. Microbiol.">
        <title>Complete genome sequence of Corynebacterium casei LMG S-19264T (=DSM 44701T), isolated from a smear-ripened cheese.</title>
        <authorList>
            <consortium name="US DOE Joint Genome Institute (JGI-PGF)"/>
            <person name="Walter F."/>
            <person name="Albersmeier A."/>
            <person name="Kalinowski J."/>
            <person name="Ruckert C."/>
        </authorList>
    </citation>
    <scope>NUCLEOTIDE SEQUENCE</scope>
    <source>
        <strain evidence="3">JCM 11219</strain>
    </source>
</reference>
<evidence type="ECO:0000313" key="3">
    <source>
        <dbReference type="EMBL" id="GGI84278.1"/>
    </source>
</evidence>
<dbReference type="RefSeq" id="WP_188603927.1">
    <property type="nucleotide sequence ID" value="NZ_AP026830.1"/>
</dbReference>
<name>A0A830EH43_9CREN</name>
<evidence type="ECO:0000313" key="5">
    <source>
        <dbReference type="Proteomes" id="UP001060771"/>
    </source>
</evidence>
<dbReference type="Pfam" id="PF00535">
    <property type="entry name" value="Glycos_transf_2"/>
    <property type="match status" value="1"/>
</dbReference>
<gene>
    <name evidence="3" type="ORF">GCM10007112_21510</name>
    <name evidence="2" type="ORF">Vsou_17990</name>
</gene>
<dbReference type="AlphaFoldDB" id="A0A830EH43"/>
<evidence type="ECO:0000313" key="2">
    <source>
        <dbReference type="EMBL" id="BDR92706.1"/>
    </source>
</evidence>
<sequence length="272" mass="31407">MKDYIPSRQIPRALFLTKHVLSGKVMLELNEMRKRYNEAMRSIRDAINGRIRPLGGRGLPLVTVCILTRNEERFIGQAIYSITHSQYRNTEVIVVDGMSSDKTRDIAKRLGARVIELDVVGNVGLPRHICSLEARGEVIVQIDADTVLTPYVITRTVTTLINGKAMIYHVAHYYYDGNTIMNLIAHYYDKYFRKPWNTTGHFIAYTQELYKHVQFDIKARIGEEDYGFGEKAYKKFGSHVFKFDRETIVLVSGRGYKRQGLTNNINYIFRTI</sequence>
<reference evidence="2" key="4">
    <citation type="journal article" date="2023" name="Microbiol. Resour. Announc.">
        <title>Complete Genome Sequence of Vulcanisaeta souniana Strain IC-059, a Hyperthermophilic Archaeon Isolated from Hot Spring Water in Japan.</title>
        <authorList>
            <person name="Kato S."/>
            <person name="Itoh T."/>
            <person name="Wu L."/>
            <person name="Ma J."/>
            <person name="Ohkuma M."/>
        </authorList>
    </citation>
    <scope>NUCLEOTIDE SEQUENCE</scope>
    <source>
        <strain evidence="2">JCM 11219</strain>
    </source>
</reference>
<dbReference type="SUPFAM" id="SSF53448">
    <property type="entry name" value="Nucleotide-diphospho-sugar transferases"/>
    <property type="match status" value="1"/>
</dbReference>
<dbReference type="EMBL" id="AP026830">
    <property type="protein sequence ID" value="BDR92706.1"/>
    <property type="molecule type" value="Genomic_DNA"/>
</dbReference>
<dbReference type="Proteomes" id="UP000657075">
    <property type="component" value="Unassembled WGS sequence"/>
</dbReference>
<proteinExistence type="predicted"/>
<dbReference type="EMBL" id="BMNM01000011">
    <property type="protein sequence ID" value="GGI84278.1"/>
    <property type="molecule type" value="Genomic_DNA"/>
</dbReference>
<dbReference type="InterPro" id="IPR029044">
    <property type="entry name" value="Nucleotide-diphossugar_trans"/>
</dbReference>
<feature type="domain" description="Glycosyltransferase 2-like" evidence="1">
    <location>
        <begin position="63"/>
        <end position="201"/>
    </location>
</feature>
<evidence type="ECO:0000313" key="4">
    <source>
        <dbReference type="Proteomes" id="UP000657075"/>
    </source>
</evidence>
<dbReference type="InterPro" id="IPR001173">
    <property type="entry name" value="Glyco_trans_2-like"/>
</dbReference>
<organism evidence="3 4">
    <name type="scientific">Vulcanisaeta souniana JCM 11219</name>
    <dbReference type="NCBI Taxonomy" id="1293586"/>
    <lineage>
        <taxon>Archaea</taxon>
        <taxon>Thermoproteota</taxon>
        <taxon>Thermoprotei</taxon>
        <taxon>Thermoproteales</taxon>
        <taxon>Thermoproteaceae</taxon>
        <taxon>Vulcanisaeta</taxon>
    </lineage>
</organism>
<protein>
    <recommendedName>
        <fullName evidence="1">Glycosyltransferase 2-like domain-containing protein</fullName>
    </recommendedName>
</protein>
<dbReference type="OrthoDB" id="46222at2157"/>